<evidence type="ECO:0000256" key="2">
    <source>
        <dbReference type="ARBA" id="ARBA00008683"/>
    </source>
</evidence>
<proteinExistence type="inferred from homology"/>
<feature type="domain" description="Peptidase S49" evidence="8">
    <location>
        <begin position="367"/>
        <end position="518"/>
    </location>
</feature>
<dbReference type="NCBIfam" id="TIGR00705">
    <property type="entry name" value="SppA_67K"/>
    <property type="match status" value="1"/>
</dbReference>
<dbReference type="InterPro" id="IPR002142">
    <property type="entry name" value="Peptidase_S49"/>
</dbReference>
<keyword evidence="3" id="KW-0645">Protease</keyword>
<dbReference type="Pfam" id="PF01343">
    <property type="entry name" value="Peptidase_S49"/>
    <property type="match status" value="2"/>
</dbReference>
<feature type="domain" description="Peptidase S49" evidence="8">
    <location>
        <begin position="123"/>
        <end position="276"/>
    </location>
</feature>
<evidence type="ECO:0000256" key="7">
    <source>
        <dbReference type="SAM" id="Phobius"/>
    </source>
</evidence>
<dbReference type="Gene3D" id="3.90.226.10">
    <property type="entry name" value="2-enoyl-CoA Hydratase, Chain A, domain 1"/>
    <property type="match status" value="3"/>
</dbReference>
<dbReference type="InterPro" id="IPR047272">
    <property type="entry name" value="S49_SppA_C"/>
</dbReference>
<organism evidence="9 10">
    <name type="scientific">Reichenbachiella ulvae</name>
    <dbReference type="NCBI Taxonomy" id="2980104"/>
    <lineage>
        <taxon>Bacteria</taxon>
        <taxon>Pseudomonadati</taxon>
        <taxon>Bacteroidota</taxon>
        <taxon>Cytophagia</taxon>
        <taxon>Cytophagales</taxon>
        <taxon>Reichenbachiellaceae</taxon>
        <taxon>Reichenbachiella</taxon>
    </lineage>
</organism>
<evidence type="ECO:0000256" key="5">
    <source>
        <dbReference type="ARBA" id="ARBA00022825"/>
    </source>
</evidence>
<dbReference type="Gene3D" id="6.20.330.10">
    <property type="match status" value="1"/>
</dbReference>
<protein>
    <submittedName>
        <fullName evidence="9">Signal peptide peptidase SppA</fullName>
    </submittedName>
</protein>
<feature type="transmembrane region" description="Helical" evidence="7">
    <location>
        <begin position="12"/>
        <end position="35"/>
    </location>
</feature>
<keyword evidence="7" id="KW-1133">Transmembrane helix</keyword>
<dbReference type="InterPro" id="IPR029045">
    <property type="entry name" value="ClpP/crotonase-like_dom_sf"/>
</dbReference>
<comment type="similarity">
    <text evidence="2">Belongs to the peptidase S49 family.</text>
</comment>
<reference evidence="9 10" key="1">
    <citation type="submission" date="2022-10" db="EMBL/GenBank/DDBJ databases">
        <title>Comparative genomics and taxonomic characterization of three novel marine species of genus Reichenbachiella exhibiting antioxidant and polysaccharide degradation activities.</title>
        <authorList>
            <person name="Muhammad N."/>
            <person name="Lee Y.-J."/>
            <person name="Ko J."/>
            <person name="Kim S.-G."/>
        </authorList>
    </citation>
    <scope>NUCLEOTIDE SEQUENCE [LARGE SCALE GENOMIC DNA]</scope>
    <source>
        <strain evidence="9 10">ABR2-5</strain>
    </source>
</reference>
<keyword evidence="7" id="KW-0812">Transmembrane</keyword>
<comment type="subcellular location">
    <subcellularLocation>
        <location evidence="1">Membrane</location>
    </subcellularLocation>
</comment>
<dbReference type="InterPro" id="IPR047217">
    <property type="entry name" value="S49_SppA_67K_type_N"/>
</dbReference>
<dbReference type="NCBIfam" id="TIGR00706">
    <property type="entry name" value="SppA_dom"/>
    <property type="match status" value="1"/>
</dbReference>
<keyword evidence="10" id="KW-1185">Reference proteome</keyword>
<evidence type="ECO:0000259" key="8">
    <source>
        <dbReference type="Pfam" id="PF01343"/>
    </source>
</evidence>
<dbReference type="PANTHER" id="PTHR33209">
    <property type="entry name" value="PROTEASE 4"/>
    <property type="match status" value="1"/>
</dbReference>
<sequence>MSFIKSVLSTLVGLIIFSVVAGIFFIAMIAGFVAMSEEKVPEVTSNTVLTIPLSGLIMERVPEDPFKDLFPESSDNNMALLNTLAAIKYAKEDDNIKGIYLKHGGIGGGYSSFHEIRTALEDFKSSGKFIYSYAEYMSEANYYIASVADEIYVNPAGAMEFNGLSANVTFFKGLLDKLDIEAQIFRVGTYKSAVEPFFRKDLSEANREQMTSFINNIYDNYLKAVSQSRGIELEELHMISDQMKAREPEDALELKLITGVGYENEFIARMKEEMGLKEDDDIKTVSLGGYSKVVNDKYSSNKIAVIVAEGEIVSGKGDISQVGSEKFVKAIRDARESKRVKAVVIRVNSPGGSALASDVMWNEIMLTKKVKPVIASMSAVAASGGYYMAMPCDTIVAQPMTITGSIGIFGMIPNMGGFLENKLGITNDGVSTGQFSNLYRVSSALNDEEKQIIQNSVEEGYETFTSKAAEGRDMNIEDLKAVASGRVWTGEQAKEKGLVDVLGSYEDAVQLAADAADLGDDYMVSYYPALKSKWEEILGTMADEAEAKIMKTRYGILADQVEKVKQLESFKGIQARMPFELEIK</sequence>
<dbReference type="PIRSF" id="PIRSF001217">
    <property type="entry name" value="Protease_4_SppA"/>
    <property type="match status" value="1"/>
</dbReference>
<dbReference type="RefSeq" id="WP_264136488.1">
    <property type="nucleotide sequence ID" value="NZ_JAOYOD010000001.1"/>
</dbReference>
<gene>
    <name evidence="9" type="primary">sppA</name>
    <name evidence="9" type="ORF">N7U62_03475</name>
</gene>
<comment type="caution">
    <text evidence="9">The sequence shown here is derived from an EMBL/GenBank/DDBJ whole genome shotgun (WGS) entry which is preliminary data.</text>
</comment>
<evidence type="ECO:0000313" key="9">
    <source>
        <dbReference type="EMBL" id="MCV9385704.1"/>
    </source>
</evidence>
<keyword evidence="6 7" id="KW-0472">Membrane</keyword>
<evidence type="ECO:0000256" key="3">
    <source>
        <dbReference type="ARBA" id="ARBA00022670"/>
    </source>
</evidence>
<keyword evidence="4" id="KW-0378">Hydrolase</keyword>
<dbReference type="EMBL" id="JAOYOD010000001">
    <property type="protein sequence ID" value="MCV9385704.1"/>
    <property type="molecule type" value="Genomic_DNA"/>
</dbReference>
<dbReference type="CDD" id="cd07023">
    <property type="entry name" value="S49_Sppa_N_C"/>
    <property type="match status" value="1"/>
</dbReference>
<evidence type="ECO:0000256" key="4">
    <source>
        <dbReference type="ARBA" id="ARBA00022801"/>
    </source>
</evidence>
<dbReference type="CDD" id="cd07018">
    <property type="entry name" value="S49_SppA_67K_type"/>
    <property type="match status" value="1"/>
</dbReference>
<dbReference type="InterPro" id="IPR004634">
    <property type="entry name" value="Pept_S49_pIV"/>
</dbReference>
<dbReference type="PANTHER" id="PTHR33209:SF1">
    <property type="entry name" value="PEPTIDASE S49 DOMAIN-CONTAINING PROTEIN"/>
    <property type="match status" value="1"/>
</dbReference>
<evidence type="ECO:0000256" key="1">
    <source>
        <dbReference type="ARBA" id="ARBA00004370"/>
    </source>
</evidence>
<evidence type="ECO:0000313" key="10">
    <source>
        <dbReference type="Proteomes" id="UP001300692"/>
    </source>
</evidence>
<dbReference type="SUPFAM" id="SSF52096">
    <property type="entry name" value="ClpP/crotonase"/>
    <property type="match status" value="2"/>
</dbReference>
<dbReference type="Proteomes" id="UP001300692">
    <property type="component" value="Unassembled WGS sequence"/>
</dbReference>
<keyword evidence="5" id="KW-0720">Serine protease</keyword>
<accession>A0ABT3CQE8</accession>
<dbReference type="InterPro" id="IPR004635">
    <property type="entry name" value="Pept_S49_SppA"/>
</dbReference>
<name>A0ABT3CQE8_9BACT</name>
<evidence type="ECO:0000256" key="6">
    <source>
        <dbReference type="ARBA" id="ARBA00023136"/>
    </source>
</evidence>